<dbReference type="Proteomes" id="UP000478493">
    <property type="component" value="Unassembled WGS sequence"/>
</dbReference>
<feature type="domain" description="BT-3044-like C-terminal" evidence="2">
    <location>
        <begin position="153"/>
        <end position="279"/>
    </location>
</feature>
<gene>
    <name evidence="3" type="ORF">F3B85_07580</name>
</gene>
<accession>A0A5M5MA19</accession>
<dbReference type="Gene3D" id="2.60.40.1740">
    <property type="entry name" value="hypothetical protein (bacova_03559)"/>
    <property type="match status" value="1"/>
</dbReference>
<dbReference type="AlphaFoldDB" id="A0A5M5MA19"/>
<sequence length="294" mass="33153">MKKINILYCVLCVILMSSCYEDYTKDYNYSTAYFASQKPLRTVIADRDMQIRVGVAIGGKREVDMNDWAEFEIDPALLTGTGLEVLPKEYYTLSDNNLFRVSKNTLAVADVAITFTNTFYEDVACTETHYALPFRVKSSSLDKILEGQDYSIVAVKYISTYHGTYYIKGKVSELDASGGIVSTESYGKTDLSKNDTREVSTLAKNVLLRQGVGNNAIATNEKVKMTFQSDHKVKVETADGGIEITEGSGTFNDSGENLEISLKYRYTKSGKKYEVEETLIRRQDPLKDLRYEEW</sequence>
<dbReference type="Pfam" id="PF14274">
    <property type="entry name" value="BT_3044-like_C"/>
    <property type="match status" value="1"/>
</dbReference>
<dbReference type="Pfam" id="PF08522">
    <property type="entry name" value="BT_3987-like_N"/>
    <property type="match status" value="1"/>
</dbReference>
<dbReference type="EMBL" id="VWGP01000004">
    <property type="protein sequence ID" value="KAA4539840.1"/>
    <property type="molecule type" value="Genomic_DNA"/>
</dbReference>
<dbReference type="InterPro" id="IPR025371">
    <property type="entry name" value="BT_3044-like_C"/>
</dbReference>
<organism evidence="3 4">
    <name type="scientific">Bacteroides ovatus</name>
    <dbReference type="NCBI Taxonomy" id="28116"/>
    <lineage>
        <taxon>Bacteria</taxon>
        <taxon>Pseudomonadati</taxon>
        <taxon>Bacteroidota</taxon>
        <taxon>Bacteroidia</taxon>
        <taxon>Bacteroidales</taxon>
        <taxon>Bacteroidaceae</taxon>
        <taxon>Bacteroides</taxon>
    </lineage>
</organism>
<dbReference type="PROSITE" id="PS51257">
    <property type="entry name" value="PROKAR_LIPOPROTEIN"/>
    <property type="match status" value="1"/>
</dbReference>
<dbReference type="InterPro" id="IPR013728">
    <property type="entry name" value="BT_3987-like_N"/>
</dbReference>
<evidence type="ECO:0000259" key="2">
    <source>
        <dbReference type="Pfam" id="PF14274"/>
    </source>
</evidence>
<dbReference type="RefSeq" id="WP_004303650.1">
    <property type="nucleotide sequence ID" value="NZ_CABKQC010000002.1"/>
</dbReference>
<comment type="caution">
    <text evidence="3">The sequence shown here is derived from an EMBL/GenBank/DDBJ whole genome shotgun (WGS) entry which is preliminary data.</text>
</comment>
<proteinExistence type="predicted"/>
<feature type="domain" description="BT-3987-like N-terminal" evidence="1">
    <location>
        <begin position="31"/>
        <end position="140"/>
    </location>
</feature>
<name>A0A5M5MA19_BACOV</name>
<evidence type="ECO:0000313" key="4">
    <source>
        <dbReference type="Proteomes" id="UP000478493"/>
    </source>
</evidence>
<evidence type="ECO:0000313" key="3">
    <source>
        <dbReference type="EMBL" id="KAA4539840.1"/>
    </source>
</evidence>
<evidence type="ECO:0000259" key="1">
    <source>
        <dbReference type="Pfam" id="PF08522"/>
    </source>
</evidence>
<protein>
    <submittedName>
        <fullName evidence="3">DUF1735 domain-containing protein</fullName>
    </submittedName>
</protein>
<reference evidence="3 4" key="1">
    <citation type="journal article" date="2019" name="Nat. Med.">
        <title>A library of human gut bacterial isolates paired with longitudinal multiomics data enables mechanistic microbiome research.</title>
        <authorList>
            <person name="Poyet M."/>
            <person name="Groussin M."/>
            <person name="Gibbons S.M."/>
            <person name="Avila-Pacheco J."/>
            <person name="Jiang X."/>
            <person name="Kearney S.M."/>
            <person name="Perrotta A.R."/>
            <person name="Berdy B."/>
            <person name="Zhao S."/>
            <person name="Lieberman T.D."/>
            <person name="Swanson P.K."/>
            <person name="Smith M."/>
            <person name="Roesemann S."/>
            <person name="Alexander J.E."/>
            <person name="Rich S.A."/>
            <person name="Livny J."/>
            <person name="Vlamakis H."/>
            <person name="Clish C."/>
            <person name="Bullock K."/>
            <person name="Deik A."/>
            <person name="Scott J."/>
            <person name="Pierce K.A."/>
            <person name="Xavier R.J."/>
            <person name="Alm E.J."/>
        </authorList>
    </citation>
    <scope>NUCLEOTIDE SEQUENCE [LARGE SCALE GENOMIC DNA]</scope>
    <source>
        <strain evidence="3 4">BIOML-A41</strain>
    </source>
</reference>